<evidence type="ECO:0000313" key="2">
    <source>
        <dbReference type="EMBL" id="MCW3806673.1"/>
    </source>
</evidence>
<dbReference type="Proteomes" id="UP001207408">
    <property type="component" value="Unassembled WGS sequence"/>
</dbReference>
<reference evidence="2" key="1">
    <citation type="submission" date="2022-10" db="EMBL/GenBank/DDBJ databases">
        <authorList>
            <person name="Yu W.X."/>
        </authorList>
    </citation>
    <scope>NUCLEOTIDE SEQUENCE</scope>
    <source>
        <strain evidence="2">D04</strain>
    </source>
</reference>
<dbReference type="EMBL" id="JAPDPI010000028">
    <property type="protein sequence ID" value="MCW3806673.1"/>
    <property type="molecule type" value="Genomic_DNA"/>
</dbReference>
<gene>
    <name evidence="2" type="ORF">OM074_13635</name>
</gene>
<evidence type="ECO:0000313" key="3">
    <source>
        <dbReference type="Proteomes" id="UP001207408"/>
    </source>
</evidence>
<dbReference type="InterPro" id="IPR029016">
    <property type="entry name" value="GAF-like_dom_sf"/>
</dbReference>
<protein>
    <submittedName>
        <fullName evidence="2">GAF domain-containing protein</fullName>
    </submittedName>
</protein>
<keyword evidence="3" id="KW-1185">Reference proteome</keyword>
<name>A0AAE3MEV2_9BACT</name>
<proteinExistence type="predicted"/>
<dbReference type="AlphaFoldDB" id="A0AAE3MEV2"/>
<dbReference type="Gene3D" id="3.30.450.40">
    <property type="match status" value="1"/>
</dbReference>
<sequence>MSAKISKYQRLYNQIKELTAPVNNPVSRMATISAILHHKMKGYFWTGFYLLDKGELHVGPYQGPLACLRLKKDTGVCWAGINDKETVIVKNVEEFPGHIACSSFSKSEIVVPLYNQSNEIVGVLDVDSRELSRFDDEDKEGLEKIVELVYQ</sequence>
<dbReference type="SUPFAM" id="SSF55781">
    <property type="entry name" value="GAF domain-like"/>
    <property type="match status" value="1"/>
</dbReference>
<dbReference type="InterPro" id="IPR003018">
    <property type="entry name" value="GAF"/>
</dbReference>
<dbReference type="RefSeq" id="WP_301200323.1">
    <property type="nucleotide sequence ID" value="NZ_JAPDPI010000028.1"/>
</dbReference>
<organism evidence="2 3">
    <name type="scientific">Plebeiibacterium marinum</name>
    <dbReference type="NCBI Taxonomy" id="2992111"/>
    <lineage>
        <taxon>Bacteria</taxon>
        <taxon>Pseudomonadati</taxon>
        <taxon>Bacteroidota</taxon>
        <taxon>Bacteroidia</taxon>
        <taxon>Marinilabiliales</taxon>
        <taxon>Marinilabiliaceae</taxon>
        <taxon>Plebeiibacterium</taxon>
    </lineage>
</organism>
<feature type="domain" description="GAF" evidence="1">
    <location>
        <begin position="46"/>
        <end position="148"/>
    </location>
</feature>
<comment type="caution">
    <text evidence="2">The sequence shown here is derived from an EMBL/GenBank/DDBJ whole genome shotgun (WGS) entry which is preliminary data.</text>
</comment>
<evidence type="ECO:0000259" key="1">
    <source>
        <dbReference type="Pfam" id="PF13185"/>
    </source>
</evidence>
<accession>A0AAE3MEV2</accession>
<dbReference type="Pfam" id="PF13185">
    <property type="entry name" value="GAF_2"/>
    <property type="match status" value="1"/>
</dbReference>